<feature type="compositionally biased region" description="Acidic residues" evidence="8">
    <location>
        <begin position="221"/>
        <end position="234"/>
    </location>
</feature>
<feature type="compositionally biased region" description="Polar residues" evidence="8">
    <location>
        <begin position="488"/>
        <end position="497"/>
    </location>
</feature>
<feature type="region of interest" description="Disordered" evidence="8">
    <location>
        <begin position="1"/>
        <end position="432"/>
    </location>
</feature>
<feature type="compositionally biased region" description="Acidic residues" evidence="8">
    <location>
        <begin position="194"/>
        <end position="213"/>
    </location>
</feature>
<evidence type="ECO:0000256" key="3">
    <source>
        <dbReference type="ARBA" id="ARBA00022723"/>
    </source>
</evidence>
<feature type="compositionally biased region" description="Basic and acidic residues" evidence="8">
    <location>
        <begin position="1348"/>
        <end position="1357"/>
    </location>
</feature>
<name>A0AAN8DE99_CHAGU</name>
<keyword evidence="2" id="KW-0597">Phosphoprotein</keyword>
<organism evidence="10 11">
    <name type="scientific">Champsocephalus gunnari</name>
    <name type="common">Mackerel icefish</name>
    <dbReference type="NCBI Taxonomy" id="52237"/>
    <lineage>
        <taxon>Eukaryota</taxon>
        <taxon>Metazoa</taxon>
        <taxon>Chordata</taxon>
        <taxon>Craniata</taxon>
        <taxon>Vertebrata</taxon>
        <taxon>Euteleostomi</taxon>
        <taxon>Actinopterygii</taxon>
        <taxon>Neopterygii</taxon>
        <taxon>Teleostei</taxon>
        <taxon>Neoteleostei</taxon>
        <taxon>Acanthomorphata</taxon>
        <taxon>Eupercaria</taxon>
        <taxon>Perciformes</taxon>
        <taxon>Notothenioidei</taxon>
        <taxon>Channichthyidae</taxon>
        <taxon>Champsocephalus</taxon>
    </lineage>
</organism>
<feature type="compositionally biased region" description="Low complexity" evidence="8">
    <location>
        <begin position="380"/>
        <end position="389"/>
    </location>
</feature>
<keyword evidence="5" id="KW-0863">Zinc-finger</keyword>
<feature type="domain" description="TRASH" evidence="9">
    <location>
        <begin position="597"/>
        <end position="637"/>
    </location>
</feature>
<dbReference type="Pfam" id="PF25561">
    <property type="entry name" value="QRICH1"/>
    <property type="match status" value="1"/>
</dbReference>
<dbReference type="SMART" id="SM00746">
    <property type="entry name" value="TRASH"/>
    <property type="match status" value="10"/>
</dbReference>
<feature type="region of interest" description="Disordered" evidence="8">
    <location>
        <begin position="1525"/>
        <end position="1555"/>
    </location>
</feature>
<comment type="caution">
    <text evidence="10">The sequence shown here is derived from an EMBL/GenBank/DDBJ whole genome shotgun (WGS) entry which is preliminary data.</text>
</comment>
<dbReference type="InterPro" id="IPR057926">
    <property type="entry name" value="QRICH1_dom"/>
</dbReference>
<dbReference type="EMBL" id="JAURVH010001523">
    <property type="protein sequence ID" value="KAK5920549.1"/>
    <property type="molecule type" value="Genomic_DNA"/>
</dbReference>
<dbReference type="PANTHER" id="PTHR45736:SF6">
    <property type="entry name" value="ZINC FINGER MYM-TYPE PROTEIN 2"/>
    <property type="match status" value="1"/>
</dbReference>
<evidence type="ECO:0000256" key="7">
    <source>
        <dbReference type="ARBA" id="ARBA00022843"/>
    </source>
</evidence>
<sequence length="1645" mass="181281">MDGEPEPSPAAGERVENMDATPSPEKQATPPEEEEAGEEASMVTEEQEQEVVEEVDEATKEEGATEEDDEALKEEGATEKDDEALKEEGATEKDDEATKEEGATEEDDEALKEEGATEKDDEATKEEGATEEDDEALKEEGATEKDDEATKEEGATEEDDEALKEEGATEEDDEATMEVEVTEEIDETSKEEGATEEDDEALKEEGATEEDDDASKKEGVTEELDDASNEEGATEEATKKEGVTEELDDASKEEGATEEATKKEGVTADDDDDDDDDDDVVLLGVEDPQPSATTPSSHDTPSTACLEPGEAPGDMVTTIEEEDEMEDEEEETTPASPASSSASTATAAPPKTPSTEAEPIVIEDEDEEEEEEDAEQKDASSSSPGALSSTEPDSKIRISSVTTLGSGGEKGGSAGPKEKTPTQEAEEDQEDMNLMITSVTSLQDAAATVAGEGQLEENGLQISSSFSLTPESPSGRPTASFNPGRGQLVQNGDSGTHNRADLWISQSASVPRNQKQSGVDSPSPASSLPKPPGQSSSNTSSSGSQPQARTVKVTCANCKKPLKKGQTAYQRKGSTHLFCSTTCLSAFSHKPAPKKSCTMCKKDITNMKGTIVAQVDSSEAFQEFCSTGCLGAYENKQNPPKSILKTKCTVCGKLTEIRHEVSFKTVTHKICSDTCFNVYRRANGLIMNCCEQCGDYLPCRSTANHFLLVDGQQKRFCCQNCIRDFKQANSKLASCLTCKTLIKTGEVLHSLGASGTMGSYCSVNCMNKSKMASTSFIASEPTCHFCKRNSLPQYQATLSEGNILNFCSSQCVTKFQNTTLQTATNGQAAPSTRNNGVQLKCNYCRGVFSLRPEVLEWEEKAYQFCSKTCCEDYKKLHCIVTFCEYCQEEKTLHEMVKFSGVKRPFCSEGCKLLFKQDFIKRLGLKCVSCNHCSQLCKRGLTRQLGGMTRDFCSEACAKKFHDWYHKAARCDCCKVQGSLTESVMWREEMKQFCDQDCLLKFYLQQNDPIMVTQKGPENCTVAQGVKLGMVNQGTLAYAGAGLMRDVKNKAVLCKPLTLTKATYCKPHMQSKLLQTDVDDGVKREYIPVPIPVPVFIPVPMNMYSQFTPTPFTLPVPVPVPVFLPTTLQGAEQLIKTFRDLKREAPSDPPEADKLSEAEVISDDEKPDVKRERREKKASSSSSEEEEEKDEKKNEDMEEEKKVEKKVQEKKEEKKEEEEEKKEEEKEEEMEDKEEGKDEEEQKDEEEYEPDLDLEADFPQASEHVPVLEGMDEDLGFSLPPVLAEEKEEPAPRPQPRTQGNKKQAVEEGSDCASSSSPADRLSGRSLPLKARYGVNAWKRWAMSPDQSDDTKVKDSSKPGRSKSNLLSLSSEELNAALSRFVREVCRPGGERYSADSIFYLCLGIQQHLHSKGRTDDLFSDPCYLLFGEELNKVLKDWQPSVLPDGSLWGRVQEQSLWSSRQLGQQSPDALLRSLVYLNTKHLGLRTVEQHLRLSFANVYGPDTVHPVTKETSVCVRVPSFSQDHSVQTGKRKRSSEGGDQDFEADEDSGDSSARCPVKKSETRLYDLYRSKCPSLLRERLDVFYVQPDPSCGPDDPLRFSSTPLERQILESLLTRVLLVRDVYTDTPHLEEEEGGGEAAAAAERE</sequence>
<feature type="compositionally biased region" description="Acidic residues" evidence="8">
    <location>
        <begin position="1538"/>
        <end position="1549"/>
    </location>
</feature>
<feature type="compositionally biased region" description="Acidic residues" evidence="8">
    <location>
        <begin position="1214"/>
        <end position="1255"/>
    </location>
</feature>
<keyword evidence="7" id="KW-0832">Ubl conjugation</keyword>
<dbReference type="GO" id="GO:0008270">
    <property type="term" value="F:zinc ion binding"/>
    <property type="evidence" value="ECO:0007669"/>
    <property type="project" value="UniProtKB-KW"/>
</dbReference>
<evidence type="ECO:0000313" key="10">
    <source>
        <dbReference type="EMBL" id="KAK5920549.1"/>
    </source>
</evidence>
<evidence type="ECO:0000256" key="4">
    <source>
        <dbReference type="ARBA" id="ARBA00022737"/>
    </source>
</evidence>
<evidence type="ECO:0000256" key="5">
    <source>
        <dbReference type="ARBA" id="ARBA00022771"/>
    </source>
</evidence>
<dbReference type="Pfam" id="PF12012">
    <property type="entry name" value="DUF3504"/>
    <property type="match status" value="1"/>
</dbReference>
<feature type="compositionally biased region" description="Low complexity" evidence="8">
    <location>
        <begin position="463"/>
        <end position="474"/>
    </location>
</feature>
<keyword evidence="4" id="KW-0677">Repeat</keyword>
<evidence type="ECO:0000256" key="8">
    <source>
        <dbReference type="SAM" id="MobiDB-lite"/>
    </source>
</evidence>
<feature type="compositionally biased region" description="Acidic residues" evidence="8">
    <location>
        <begin position="93"/>
        <end position="111"/>
    </location>
</feature>
<dbReference type="InterPro" id="IPR011017">
    <property type="entry name" value="TRASH_dom"/>
</dbReference>
<feature type="domain" description="TRASH" evidence="9">
    <location>
        <begin position="555"/>
        <end position="591"/>
    </location>
</feature>
<feature type="compositionally biased region" description="Basic and acidic residues" evidence="8">
    <location>
        <begin position="236"/>
        <end position="266"/>
    </location>
</feature>
<dbReference type="Pfam" id="PF06467">
    <property type="entry name" value="zf-FCS"/>
    <property type="match status" value="6"/>
</dbReference>
<feature type="domain" description="TRASH" evidence="9">
    <location>
        <begin position="783"/>
        <end position="819"/>
    </location>
</feature>
<dbReference type="InterPro" id="IPR010507">
    <property type="entry name" value="Znf_MYM"/>
</dbReference>
<dbReference type="InterPro" id="IPR051284">
    <property type="entry name" value="ZnF_MYMT-QRICH1"/>
</dbReference>
<evidence type="ECO:0000256" key="1">
    <source>
        <dbReference type="ARBA" id="ARBA00022499"/>
    </source>
</evidence>
<feature type="region of interest" description="Disordered" evidence="8">
    <location>
        <begin position="1141"/>
        <end position="1324"/>
    </location>
</feature>
<evidence type="ECO:0000256" key="6">
    <source>
        <dbReference type="ARBA" id="ARBA00022833"/>
    </source>
</evidence>
<feature type="domain" description="TRASH" evidence="9">
    <location>
        <begin position="841"/>
        <end position="877"/>
    </location>
</feature>
<feature type="compositionally biased region" description="Acidic residues" evidence="8">
    <location>
        <begin position="361"/>
        <end position="375"/>
    </location>
</feature>
<proteinExistence type="predicted"/>
<protein>
    <recommendedName>
        <fullName evidence="9">TRASH domain-containing protein</fullName>
    </recommendedName>
</protein>
<evidence type="ECO:0000256" key="2">
    <source>
        <dbReference type="ARBA" id="ARBA00022553"/>
    </source>
</evidence>
<accession>A0AAN8DE99</accession>
<feature type="region of interest" description="Disordered" evidence="8">
    <location>
        <begin position="447"/>
        <end position="548"/>
    </location>
</feature>
<feature type="compositionally biased region" description="Acidic residues" evidence="8">
    <location>
        <begin position="45"/>
        <end position="56"/>
    </location>
</feature>
<keyword evidence="3" id="KW-0479">Metal-binding</keyword>
<feature type="compositionally biased region" description="Acidic residues" evidence="8">
    <location>
        <begin position="267"/>
        <end position="280"/>
    </location>
</feature>
<feature type="region of interest" description="Disordered" evidence="8">
    <location>
        <begin position="1344"/>
        <end position="1365"/>
    </location>
</feature>
<feature type="compositionally biased region" description="Basic and acidic residues" evidence="8">
    <location>
        <begin position="1141"/>
        <end position="1177"/>
    </location>
</feature>
<feature type="compositionally biased region" description="Gly residues" evidence="8">
    <location>
        <begin position="405"/>
        <end position="414"/>
    </location>
</feature>
<feature type="domain" description="TRASH" evidence="9">
    <location>
        <begin position="648"/>
        <end position="683"/>
    </location>
</feature>
<dbReference type="Proteomes" id="UP001331515">
    <property type="component" value="Unassembled WGS sequence"/>
</dbReference>
<feature type="domain" description="TRASH" evidence="9">
    <location>
        <begin position="735"/>
        <end position="773"/>
    </location>
</feature>
<feature type="compositionally biased region" description="Acidic residues" evidence="8">
    <location>
        <begin position="319"/>
        <end position="332"/>
    </location>
</feature>
<feature type="domain" description="TRASH" evidence="9">
    <location>
        <begin position="690"/>
        <end position="729"/>
    </location>
</feature>
<feature type="domain" description="TRASH" evidence="9">
    <location>
        <begin position="883"/>
        <end position="918"/>
    </location>
</feature>
<evidence type="ECO:0000313" key="11">
    <source>
        <dbReference type="Proteomes" id="UP001331515"/>
    </source>
</evidence>
<dbReference type="SUPFAM" id="SSF57716">
    <property type="entry name" value="Glucocorticoid receptor-like (DNA-binding domain)"/>
    <property type="match status" value="1"/>
</dbReference>
<dbReference type="InterPro" id="IPR021893">
    <property type="entry name" value="ZMYM2-like_C"/>
</dbReference>
<gene>
    <name evidence="10" type="ORF">CgunFtcFv8_024346</name>
</gene>
<feature type="compositionally biased region" description="Low complexity" evidence="8">
    <location>
        <begin position="521"/>
        <end position="547"/>
    </location>
</feature>
<reference evidence="10 11" key="1">
    <citation type="journal article" date="2023" name="Mol. Biol. Evol.">
        <title>Genomics of Secondarily Temperate Adaptation in the Only Non-Antarctic Icefish.</title>
        <authorList>
            <person name="Rivera-Colon A.G."/>
            <person name="Rayamajhi N."/>
            <person name="Minhas B.F."/>
            <person name="Madrigal G."/>
            <person name="Bilyk K.T."/>
            <person name="Yoon V."/>
            <person name="Hune M."/>
            <person name="Gregory S."/>
            <person name="Cheng C.H.C."/>
            <person name="Catchen J.M."/>
        </authorList>
    </citation>
    <scope>NUCLEOTIDE SEQUENCE [LARGE SCALE GENOMIC DNA]</scope>
    <source>
        <tissue evidence="10">White muscle</tissue>
    </source>
</reference>
<evidence type="ECO:0000259" key="9">
    <source>
        <dbReference type="SMART" id="SM00746"/>
    </source>
</evidence>
<feature type="compositionally biased region" description="Acidic residues" evidence="8">
    <location>
        <begin position="145"/>
        <end position="186"/>
    </location>
</feature>
<feature type="compositionally biased region" description="Low complexity" evidence="8">
    <location>
        <begin position="333"/>
        <end position="360"/>
    </location>
</feature>
<feature type="domain" description="TRASH" evidence="9">
    <location>
        <begin position="929"/>
        <end position="964"/>
    </location>
</feature>
<feature type="compositionally biased region" description="Acidic residues" evidence="8">
    <location>
        <begin position="119"/>
        <end position="137"/>
    </location>
</feature>
<keyword evidence="1" id="KW-1017">Isopeptide bond</keyword>
<feature type="domain" description="TRASH" evidence="9">
    <location>
        <begin position="970"/>
        <end position="1005"/>
    </location>
</feature>
<feature type="compositionally biased region" description="Polar residues" evidence="8">
    <location>
        <begin position="290"/>
        <end position="303"/>
    </location>
</feature>
<keyword evidence="11" id="KW-1185">Reference proteome</keyword>
<feature type="compositionally biased region" description="Polar residues" evidence="8">
    <location>
        <begin position="504"/>
        <end position="520"/>
    </location>
</feature>
<dbReference type="PANTHER" id="PTHR45736">
    <property type="entry name" value="ZINC FINGER MYM-TYPE PROTEIN"/>
    <property type="match status" value="1"/>
</dbReference>
<keyword evidence="6" id="KW-0862">Zinc</keyword>
<feature type="compositionally biased region" description="Basic and acidic residues" evidence="8">
    <location>
        <begin position="1189"/>
        <end position="1213"/>
    </location>
</feature>